<protein>
    <submittedName>
        <fullName evidence="2">Sugar phosphate isomerase/epimerase</fullName>
    </submittedName>
</protein>
<dbReference type="KEGG" id="sale:EPH95_08335"/>
<dbReference type="SUPFAM" id="SSF51658">
    <property type="entry name" value="Xylose isomerase-like"/>
    <property type="match status" value="1"/>
</dbReference>
<dbReference type="RefSeq" id="WP_142089048.1">
    <property type="nucleotide sequence ID" value="NZ_CP035485.1"/>
</dbReference>
<keyword evidence="2" id="KW-0413">Isomerase</keyword>
<dbReference type="InterPro" id="IPR036237">
    <property type="entry name" value="Xyl_isomerase-like_sf"/>
</dbReference>
<accession>A0A514LH70</accession>
<dbReference type="AlphaFoldDB" id="A0A514LH70"/>
<dbReference type="PANTHER" id="PTHR12110">
    <property type="entry name" value="HYDROXYPYRUVATE ISOMERASE"/>
    <property type="match status" value="1"/>
</dbReference>
<proteinExistence type="predicted"/>
<evidence type="ECO:0000259" key="1">
    <source>
        <dbReference type="Pfam" id="PF01261"/>
    </source>
</evidence>
<gene>
    <name evidence="2" type="ORF">EPH95_08335</name>
</gene>
<dbReference type="EMBL" id="CP035485">
    <property type="protein sequence ID" value="QDI91194.1"/>
    <property type="molecule type" value="Genomic_DNA"/>
</dbReference>
<dbReference type="PANTHER" id="PTHR12110:SF21">
    <property type="entry name" value="XYLOSE ISOMERASE-LIKE TIM BARREL DOMAIN-CONTAINING PROTEIN"/>
    <property type="match status" value="1"/>
</dbReference>
<dbReference type="Pfam" id="PF01261">
    <property type="entry name" value="AP_endonuc_2"/>
    <property type="match status" value="1"/>
</dbReference>
<dbReference type="InterPro" id="IPR013022">
    <property type="entry name" value="Xyl_isomerase-like_TIM-brl"/>
</dbReference>
<sequence length="322" mass="36855">MNLGVFTVLFADRPLDQALDHILGHGIHHVEIGCGGYPGNAHCNPKNLLENLDQTKKMKDMLRERSMQIDALSAHGNPLHPNKDIRQSDHQDLLNTIKLANELEVDTVVTFAGCPGDSDHAHYPNWVTSTWPPEYRDLLEWQWSEKVIPYWQQMAEQAQKYGVRIAIEPHPGFVVYNTENMSRLREAVGTTIGLNFDPSHLFWQQSDPIAMIKEFGKKQAIYHVHAKDTYLDDQNISVNGVLDTKPFSEMLDRSWYFRTIGYGHGEDKWKEMISALQAVDYDGVISIEHEDALMTPDEGFQKAVGFLQSILIREKNTAIWWD</sequence>
<reference evidence="3" key="1">
    <citation type="submission" date="2019-01" db="EMBL/GenBank/DDBJ databases">
        <title>Genomic analysis of Salicibibacter sp. NKC3-5.</title>
        <authorList>
            <person name="Oh Y.J."/>
        </authorList>
    </citation>
    <scope>NUCLEOTIDE SEQUENCE [LARGE SCALE GENOMIC DNA]</scope>
    <source>
        <strain evidence="3">NKC3-5</strain>
    </source>
</reference>
<keyword evidence="3" id="KW-1185">Reference proteome</keyword>
<feature type="domain" description="Xylose isomerase-like TIM barrel" evidence="1">
    <location>
        <begin position="49"/>
        <end position="309"/>
    </location>
</feature>
<evidence type="ECO:0000313" key="2">
    <source>
        <dbReference type="EMBL" id="QDI91194.1"/>
    </source>
</evidence>
<dbReference type="OrthoDB" id="9779184at2"/>
<evidence type="ECO:0000313" key="3">
    <source>
        <dbReference type="Proteomes" id="UP000319756"/>
    </source>
</evidence>
<organism evidence="2 3">
    <name type="scientific">Salicibibacter halophilus</name>
    <dbReference type="NCBI Taxonomy" id="2502791"/>
    <lineage>
        <taxon>Bacteria</taxon>
        <taxon>Bacillati</taxon>
        <taxon>Bacillota</taxon>
        <taxon>Bacilli</taxon>
        <taxon>Bacillales</taxon>
        <taxon>Bacillaceae</taxon>
        <taxon>Salicibibacter</taxon>
    </lineage>
</organism>
<name>A0A514LH70_9BACI</name>
<dbReference type="Proteomes" id="UP000319756">
    <property type="component" value="Chromosome"/>
</dbReference>
<dbReference type="GO" id="GO:0016853">
    <property type="term" value="F:isomerase activity"/>
    <property type="evidence" value="ECO:0007669"/>
    <property type="project" value="UniProtKB-KW"/>
</dbReference>
<dbReference type="Gene3D" id="3.20.20.150">
    <property type="entry name" value="Divalent-metal-dependent TIM barrel enzymes"/>
    <property type="match status" value="1"/>
</dbReference>
<dbReference type="InterPro" id="IPR050312">
    <property type="entry name" value="IolE/XylAMocC-like"/>
</dbReference>